<reference evidence="1" key="1">
    <citation type="submission" date="2014-12" db="EMBL/GenBank/DDBJ databases">
        <title>Insight into the proteome of Arion vulgaris.</title>
        <authorList>
            <person name="Aradska J."/>
            <person name="Bulat T."/>
            <person name="Smidak R."/>
            <person name="Sarate P."/>
            <person name="Gangsoo J."/>
            <person name="Sialana F."/>
            <person name="Bilban M."/>
            <person name="Lubec G."/>
        </authorList>
    </citation>
    <scope>NUCLEOTIDE SEQUENCE</scope>
    <source>
        <tissue evidence="1">Skin</tissue>
    </source>
</reference>
<gene>
    <name evidence="1" type="primary">ORF78989</name>
</gene>
<dbReference type="GO" id="GO:0000466">
    <property type="term" value="P:maturation of 5.8S rRNA from tricistronic rRNA transcript (SSU-rRNA, 5.8S rRNA, LSU-rRNA)"/>
    <property type="evidence" value="ECO:0007669"/>
    <property type="project" value="TreeGrafter"/>
</dbReference>
<dbReference type="PANTHER" id="PTHR13500">
    <property type="entry name" value="NUCLEOLAR PRERIBOSOMAL-ASSOCIATED PROTEIN 1"/>
    <property type="match status" value="1"/>
</dbReference>
<name>A0A0B6ZSF9_9EUPU</name>
<sequence>ACIQISSTFNFEVSTGQQVLTFSHVFDLLPVCKNQHLSEFAIFMLSCLPEMVPLFTPKLFDELFKNPLTLLENSQEERLFVSIVTNVKECFLLFEEWLTKHLHTIIKREKWFFIITYLEANVCFSGGYTKTVEAIKQTASSSILQLGPVTFGESLPCLKLVSLAVQGNDSTFQQLLVDKIISQIREGKNCQLIHFTVLQIVVGFCMGLSGPGQAGQSLYNLVIDVLVKYLASLFDSGNLELTSLEEYILEMASNLINKLACSDWKWLLPSWEHMFRSAVRHRLTNAKHVRFVASLTEIVLSGNTHAAIGILFELCVGHPMFHTVLTAVEHAEAKVELVKLVHILGELDKSCYSQTQLSSQLVSAYSASLSVTDQRLLLMMQRCSHASGLKFECPTLWGASAIEHQTVAEVLGPSLHKQVSSQTILEQLNSELMQ</sequence>
<evidence type="ECO:0000313" key="1">
    <source>
        <dbReference type="EMBL" id="CEK71579.1"/>
    </source>
</evidence>
<proteinExistence type="predicted"/>
<organism evidence="1">
    <name type="scientific">Arion vulgaris</name>
    <dbReference type="NCBI Taxonomy" id="1028688"/>
    <lineage>
        <taxon>Eukaryota</taxon>
        <taxon>Metazoa</taxon>
        <taxon>Spiralia</taxon>
        <taxon>Lophotrochozoa</taxon>
        <taxon>Mollusca</taxon>
        <taxon>Gastropoda</taxon>
        <taxon>Heterobranchia</taxon>
        <taxon>Euthyneura</taxon>
        <taxon>Panpulmonata</taxon>
        <taxon>Eupulmonata</taxon>
        <taxon>Stylommatophora</taxon>
        <taxon>Helicina</taxon>
        <taxon>Arionoidea</taxon>
        <taxon>Arionidae</taxon>
        <taxon>Arion</taxon>
    </lineage>
</organism>
<dbReference type="GO" id="GO:0000463">
    <property type="term" value="P:maturation of LSU-rRNA from tricistronic rRNA transcript (SSU-rRNA, 5.8S rRNA, LSU-rRNA)"/>
    <property type="evidence" value="ECO:0007669"/>
    <property type="project" value="TreeGrafter"/>
</dbReference>
<dbReference type="PANTHER" id="PTHR13500:SF0">
    <property type="entry name" value="NUCLEOLAR PRE-RIBOSOMAL-ASSOCIATED PROTEIN 1"/>
    <property type="match status" value="1"/>
</dbReference>
<feature type="non-terminal residue" evidence="1">
    <location>
        <position position="434"/>
    </location>
</feature>
<dbReference type="GO" id="GO:0005730">
    <property type="term" value="C:nucleolus"/>
    <property type="evidence" value="ECO:0007669"/>
    <property type="project" value="TreeGrafter"/>
</dbReference>
<accession>A0A0B6ZSF9</accession>
<feature type="non-terminal residue" evidence="1">
    <location>
        <position position="1"/>
    </location>
</feature>
<dbReference type="AlphaFoldDB" id="A0A0B6ZSF9"/>
<dbReference type="InterPro" id="IPR039844">
    <property type="entry name" value="URB1"/>
</dbReference>
<protein>
    <submittedName>
        <fullName evidence="1">Uncharacterized protein</fullName>
    </submittedName>
</protein>
<dbReference type="EMBL" id="HACG01024714">
    <property type="protein sequence ID" value="CEK71579.1"/>
    <property type="molecule type" value="Transcribed_RNA"/>
</dbReference>